<dbReference type="RefSeq" id="WP_150691578.1">
    <property type="nucleotide sequence ID" value="NZ_CABPSJ010000008.1"/>
</dbReference>
<keyword evidence="1" id="KW-0812">Transmembrane</keyword>
<evidence type="ECO:0000313" key="2">
    <source>
        <dbReference type="EMBL" id="VVE50975.1"/>
    </source>
</evidence>
<accession>A0A5E4YRC7</accession>
<protein>
    <submittedName>
        <fullName evidence="2">Lipoprotein LprI</fullName>
    </submittedName>
</protein>
<feature type="transmembrane region" description="Helical" evidence="1">
    <location>
        <begin position="54"/>
        <end position="71"/>
    </location>
</feature>
<organism evidence="2 3">
    <name type="scientific">Pandoraea communis</name>
    <dbReference type="NCBI Taxonomy" id="2508297"/>
    <lineage>
        <taxon>Bacteria</taxon>
        <taxon>Pseudomonadati</taxon>
        <taxon>Pseudomonadota</taxon>
        <taxon>Betaproteobacteria</taxon>
        <taxon>Burkholderiales</taxon>
        <taxon>Burkholderiaceae</taxon>
        <taxon>Pandoraea</taxon>
    </lineage>
</organism>
<keyword evidence="1" id="KW-0472">Membrane</keyword>
<dbReference type="AlphaFoldDB" id="A0A5E4YRC7"/>
<dbReference type="PANTHER" id="PTHR37549">
    <property type="entry name" value="LIPOPROTEIN LPRI"/>
    <property type="match status" value="1"/>
</dbReference>
<dbReference type="OrthoDB" id="5957809at2"/>
<dbReference type="EMBL" id="CABPSJ010000008">
    <property type="protein sequence ID" value="VVE50975.1"/>
    <property type="molecule type" value="Genomic_DNA"/>
</dbReference>
<dbReference type="PANTHER" id="PTHR37549:SF1">
    <property type="entry name" value="LIPOPROTEIN LPRI"/>
    <property type="match status" value="1"/>
</dbReference>
<keyword evidence="2" id="KW-0449">Lipoprotein</keyword>
<reference evidence="2 3" key="1">
    <citation type="submission" date="2019-08" db="EMBL/GenBank/DDBJ databases">
        <authorList>
            <person name="Peeters C."/>
        </authorList>
    </citation>
    <scope>NUCLEOTIDE SEQUENCE [LARGE SCALE GENOMIC DNA]</scope>
    <source>
        <strain evidence="2 3">LMG 31110</strain>
    </source>
</reference>
<feature type="transmembrane region" description="Helical" evidence="1">
    <location>
        <begin position="6"/>
        <end position="24"/>
    </location>
</feature>
<proteinExistence type="predicted"/>
<dbReference type="GO" id="GO:0005576">
    <property type="term" value="C:extracellular region"/>
    <property type="evidence" value="ECO:0007669"/>
    <property type="project" value="TreeGrafter"/>
</dbReference>
<keyword evidence="1" id="KW-1133">Transmembrane helix</keyword>
<gene>
    <name evidence="2" type="primary">lprI_3</name>
    <name evidence="2" type="ORF">PCO31110_04745</name>
</gene>
<dbReference type="Proteomes" id="UP000337189">
    <property type="component" value="Unassembled WGS sequence"/>
</dbReference>
<dbReference type="InterPro" id="IPR052755">
    <property type="entry name" value="Lysozyme_Inhibitor_LprI"/>
</dbReference>
<name>A0A5E4YRC7_9BURK</name>
<sequence length="253" mass="27086">MDSLGIILIVIGVLTFFVGASGFADTRKVDRRYKTGYKNNAPDSRNFPRARRRVLWGVGIVIVGLAVNSVSRTHDVAPQAESTPTTNVPVQAGSSAIASRITETSTQQADTTLIHSTNSELASNERIVTSSLSSPAELPQARLERQGVVTPTQKFITSFDCARAVSDDETAICSDPGLSAMDVELGRLYGDAQMSAGDPASLRQSQLEWLASRRACGSELICLRRKYGERIGQFNGSMGVAPLVSTAPAIEKP</sequence>
<evidence type="ECO:0000256" key="1">
    <source>
        <dbReference type="SAM" id="Phobius"/>
    </source>
</evidence>
<evidence type="ECO:0000313" key="3">
    <source>
        <dbReference type="Proteomes" id="UP000337189"/>
    </source>
</evidence>